<name>A0ACB7RYV2_HYAAI</name>
<dbReference type="EMBL" id="CM023487">
    <property type="protein sequence ID" value="KAH6925704.1"/>
    <property type="molecule type" value="Genomic_DNA"/>
</dbReference>
<evidence type="ECO:0000313" key="2">
    <source>
        <dbReference type="Proteomes" id="UP000821845"/>
    </source>
</evidence>
<gene>
    <name evidence="1" type="ORF">HPB50_008689</name>
</gene>
<dbReference type="Proteomes" id="UP000821845">
    <property type="component" value="Chromosome 7"/>
</dbReference>
<sequence>MFGFRCRLSTQHILLQLKEEVQNGLSSMHRSAIPASDVQSTGVGHQRRYDFDVDDRLRDYDFDVYNGRYADRAKLLFLGACPLSGVYASTVMAAAGPIAWKPLQSCTAAGSGEKHSQ</sequence>
<evidence type="ECO:0000313" key="1">
    <source>
        <dbReference type="EMBL" id="KAH6925704.1"/>
    </source>
</evidence>
<protein>
    <submittedName>
        <fullName evidence="1">Uncharacterized protein</fullName>
    </submittedName>
</protein>
<keyword evidence="2" id="KW-1185">Reference proteome</keyword>
<proteinExistence type="predicted"/>
<accession>A0ACB7RYV2</accession>
<reference evidence="1" key="1">
    <citation type="submission" date="2020-05" db="EMBL/GenBank/DDBJ databases">
        <title>Large-scale comparative analyses of tick genomes elucidate their genetic diversity and vector capacities.</title>
        <authorList>
            <person name="Jia N."/>
            <person name="Wang J."/>
            <person name="Shi W."/>
            <person name="Du L."/>
            <person name="Sun Y."/>
            <person name="Zhan W."/>
            <person name="Jiang J."/>
            <person name="Wang Q."/>
            <person name="Zhang B."/>
            <person name="Ji P."/>
            <person name="Sakyi L.B."/>
            <person name="Cui X."/>
            <person name="Yuan T."/>
            <person name="Jiang B."/>
            <person name="Yang W."/>
            <person name="Lam T.T.-Y."/>
            <person name="Chang Q."/>
            <person name="Ding S."/>
            <person name="Wang X."/>
            <person name="Zhu J."/>
            <person name="Ruan X."/>
            <person name="Zhao L."/>
            <person name="Wei J."/>
            <person name="Que T."/>
            <person name="Du C."/>
            <person name="Cheng J."/>
            <person name="Dai P."/>
            <person name="Han X."/>
            <person name="Huang E."/>
            <person name="Gao Y."/>
            <person name="Liu J."/>
            <person name="Shao H."/>
            <person name="Ye R."/>
            <person name="Li L."/>
            <person name="Wei W."/>
            <person name="Wang X."/>
            <person name="Wang C."/>
            <person name="Yang T."/>
            <person name="Huo Q."/>
            <person name="Li W."/>
            <person name="Guo W."/>
            <person name="Chen H."/>
            <person name="Zhou L."/>
            <person name="Ni X."/>
            <person name="Tian J."/>
            <person name="Zhou Y."/>
            <person name="Sheng Y."/>
            <person name="Liu T."/>
            <person name="Pan Y."/>
            <person name="Xia L."/>
            <person name="Li J."/>
            <person name="Zhao F."/>
            <person name="Cao W."/>
        </authorList>
    </citation>
    <scope>NUCLEOTIDE SEQUENCE</scope>
    <source>
        <strain evidence="1">Hyas-2018</strain>
    </source>
</reference>
<organism evidence="1 2">
    <name type="scientific">Hyalomma asiaticum</name>
    <name type="common">Tick</name>
    <dbReference type="NCBI Taxonomy" id="266040"/>
    <lineage>
        <taxon>Eukaryota</taxon>
        <taxon>Metazoa</taxon>
        <taxon>Ecdysozoa</taxon>
        <taxon>Arthropoda</taxon>
        <taxon>Chelicerata</taxon>
        <taxon>Arachnida</taxon>
        <taxon>Acari</taxon>
        <taxon>Parasitiformes</taxon>
        <taxon>Ixodida</taxon>
        <taxon>Ixodoidea</taxon>
        <taxon>Ixodidae</taxon>
        <taxon>Hyalomminae</taxon>
        <taxon>Hyalomma</taxon>
    </lineage>
</organism>
<comment type="caution">
    <text evidence="1">The sequence shown here is derived from an EMBL/GenBank/DDBJ whole genome shotgun (WGS) entry which is preliminary data.</text>
</comment>